<dbReference type="EMBL" id="CAJFCW020000001">
    <property type="protein sequence ID" value="CAG9080500.1"/>
    <property type="molecule type" value="Genomic_DNA"/>
</dbReference>
<feature type="region of interest" description="Disordered" evidence="1">
    <location>
        <begin position="262"/>
        <end position="353"/>
    </location>
</feature>
<dbReference type="AlphaFoldDB" id="A0A811JS74"/>
<evidence type="ECO:0000256" key="3">
    <source>
        <dbReference type="SAM" id="SignalP"/>
    </source>
</evidence>
<feature type="signal peptide" evidence="3">
    <location>
        <begin position="1"/>
        <end position="22"/>
    </location>
</feature>
<sequence>MGDTKRLVVTVCTLALFQVAVAKLGDKILSPTDVWITGRTPEYECLFPYFNSSEMNFNSSTCPGMNHYGVEFPTFYQLGPLDFKFYIEGAKANCTINITLEVNTCELSLHLNDTRRDRTNFEVHMNHTNIVMSVVESFPLIFVEKECEFDFESGETLNVTVYANNDDKGDCRVGLEDKYRLPFYIEYPETDFDTDPYSEEEALLNKYNEKHDDSLDVLFSPACTNKCLYALIAMAIFSVLFFILCCSALCCVRKVRNDIIGSSKTQKSKDSKASSKKSKKSSKKSQKSKKSKKSSKSKKSKKSKKSEKSKKSQKSGKSKKSKKDSQKSNKSKKDSQKSSKDEKSGFNTVSAYN</sequence>
<dbReference type="Proteomes" id="UP000783686">
    <property type="component" value="Unassembled WGS sequence"/>
</dbReference>
<proteinExistence type="predicted"/>
<dbReference type="Proteomes" id="UP000614601">
    <property type="component" value="Unassembled WGS sequence"/>
</dbReference>
<keyword evidence="3" id="KW-0732">Signal</keyword>
<dbReference type="EMBL" id="CAJFDH010000001">
    <property type="protein sequence ID" value="CAD5206099.1"/>
    <property type="molecule type" value="Genomic_DNA"/>
</dbReference>
<evidence type="ECO:0000313" key="4">
    <source>
        <dbReference type="EMBL" id="CAD5206099.1"/>
    </source>
</evidence>
<feature type="compositionally biased region" description="Basic and acidic residues" evidence="1">
    <location>
        <begin position="323"/>
        <end position="344"/>
    </location>
</feature>
<evidence type="ECO:0008006" key="6">
    <source>
        <dbReference type="Google" id="ProtNLM"/>
    </source>
</evidence>
<keyword evidence="5" id="KW-1185">Reference proteome</keyword>
<gene>
    <name evidence="4" type="ORF">BOKJ2_LOCUS783</name>
</gene>
<feature type="chain" id="PRO_5035681367" description="ZP domain-containing protein" evidence="3">
    <location>
        <begin position="23"/>
        <end position="353"/>
    </location>
</feature>
<reference evidence="4" key="1">
    <citation type="submission" date="2020-09" db="EMBL/GenBank/DDBJ databases">
        <authorList>
            <person name="Kikuchi T."/>
        </authorList>
    </citation>
    <scope>NUCLEOTIDE SEQUENCE</scope>
    <source>
        <strain evidence="4">SH1</strain>
    </source>
</reference>
<comment type="caution">
    <text evidence="4">The sequence shown here is derived from an EMBL/GenBank/DDBJ whole genome shotgun (WGS) entry which is preliminary data.</text>
</comment>
<keyword evidence="2" id="KW-1133">Transmembrane helix</keyword>
<evidence type="ECO:0000256" key="1">
    <source>
        <dbReference type="SAM" id="MobiDB-lite"/>
    </source>
</evidence>
<evidence type="ECO:0000313" key="5">
    <source>
        <dbReference type="Proteomes" id="UP000614601"/>
    </source>
</evidence>
<feature type="compositionally biased region" description="Basic residues" evidence="1">
    <location>
        <begin position="274"/>
        <end position="322"/>
    </location>
</feature>
<protein>
    <recommendedName>
        <fullName evidence="6">ZP domain-containing protein</fullName>
    </recommendedName>
</protein>
<accession>A0A811JS74</accession>
<name>A0A811JS74_9BILA</name>
<organism evidence="4 5">
    <name type="scientific">Bursaphelenchus okinawaensis</name>
    <dbReference type="NCBI Taxonomy" id="465554"/>
    <lineage>
        <taxon>Eukaryota</taxon>
        <taxon>Metazoa</taxon>
        <taxon>Ecdysozoa</taxon>
        <taxon>Nematoda</taxon>
        <taxon>Chromadorea</taxon>
        <taxon>Rhabditida</taxon>
        <taxon>Tylenchina</taxon>
        <taxon>Tylenchomorpha</taxon>
        <taxon>Aphelenchoidea</taxon>
        <taxon>Aphelenchoididae</taxon>
        <taxon>Bursaphelenchus</taxon>
    </lineage>
</organism>
<keyword evidence="2" id="KW-0812">Transmembrane</keyword>
<feature type="transmembrane region" description="Helical" evidence="2">
    <location>
        <begin position="228"/>
        <end position="252"/>
    </location>
</feature>
<keyword evidence="2" id="KW-0472">Membrane</keyword>
<evidence type="ECO:0000256" key="2">
    <source>
        <dbReference type="SAM" id="Phobius"/>
    </source>
</evidence>